<evidence type="ECO:0000256" key="8">
    <source>
        <dbReference type="ARBA" id="ARBA00023229"/>
    </source>
</evidence>
<organism evidence="13 14">
    <name type="scientific">Candidatus Taylorbacteria bacterium CG11_big_fil_rev_8_21_14_0_20_46_11</name>
    <dbReference type="NCBI Taxonomy" id="1975025"/>
    <lineage>
        <taxon>Bacteria</taxon>
        <taxon>Candidatus Tayloriibacteriota</taxon>
    </lineage>
</organism>
<keyword evidence="6" id="KW-0460">Magnesium</keyword>
<accession>A0A2H0KC85</accession>
<dbReference type="NCBIfam" id="TIGR02150">
    <property type="entry name" value="IPP_isom_1"/>
    <property type="match status" value="1"/>
</dbReference>
<dbReference type="NCBIfam" id="NF002995">
    <property type="entry name" value="PRK03759.1"/>
    <property type="match status" value="1"/>
</dbReference>
<evidence type="ECO:0000256" key="9">
    <source>
        <dbReference type="ARBA" id="ARBA00023235"/>
    </source>
</evidence>
<dbReference type="HAMAP" id="MF_00202">
    <property type="entry name" value="Idi"/>
    <property type="match status" value="1"/>
</dbReference>
<name>A0A2H0KC85_9BACT</name>
<evidence type="ECO:0000256" key="1">
    <source>
        <dbReference type="ARBA" id="ARBA00004826"/>
    </source>
</evidence>
<dbReference type="Pfam" id="PF00293">
    <property type="entry name" value="NUDIX"/>
    <property type="match status" value="1"/>
</dbReference>
<dbReference type="InterPro" id="IPR000086">
    <property type="entry name" value="NUDIX_hydrolase_dom"/>
</dbReference>
<dbReference type="GO" id="GO:0004452">
    <property type="term" value="F:isopentenyl-diphosphate delta-isomerase activity"/>
    <property type="evidence" value="ECO:0007669"/>
    <property type="project" value="UniProtKB-UniRule"/>
</dbReference>
<comment type="similarity">
    <text evidence="2">Belongs to the IPP isomerase type 1 family.</text>
</comment>
<dbReference type="SUPFAM" id="SSF55811">
    <property type="entry name" value="Nudix"/>
    <property type="match status" value="1"/>
</dbReference>
<dbReference type="Gene3D" id="3.90.79.10">
    <property type="entry name" value="Nucleoside Triphosphate Pyrophosphohydrolase"/>
    <property type="match status" value="1"/>
</dbReference>
<evidence type="ECO:0000256" key="3">
    <source>
        <dbReference type="ARBA" id="ARBA00012057"/>
    </source>
</evidence>
<dbReference type="InterPro" id="IPR011876">
    <property type="entry name" value="IsopentenylPP_isomerase_typ1"/>
</dbReference>
<gene>
    <name evidence="13" type="ORF">COV91_01820</name>
</gene>
<dbReference type="InterPro" id="IPR015797">
    <property type="entry name" value="NUDIX_hydrolase-like_dom_sf"/>
</dbReference>
<proteinExistence type="inferred from homology"/>
<protein>
    <recommendedName>
        <fullName evidence="3 10">Isopentenyl-diphosphate delta-isomerase</fullName>
        <ecNumber evidence="3 10">5.3.3.2</ecNumber>
    </recommendedName>
</protein>
<evidence type="ECO:0000256" key="4">
    <source>
        <dbReference type="ARBA" id="ARBA00022490"/>
    </source>
</evidence>
<dbReference type="PROSITE" id="PS51462">
    <property type="entry name" value="NUDIX"/>
    <property type="match status" value="1"/>
</dbReference>
<evidence type="ECO:0000256" key="5">
    <source>
        <dbReference type="ARBA" id="ARBA00022723"/>
    </source>
</evidence>
<evidence type="ECO:0000256" key="7">
    <source>
        <dbReference type="ARBA" id="ARBA00023211"/>
    </source>
</evidence>
<feature type="active site" evidence="11">
    <location>
        <position position="118"/>
    </location>
</feature>
<dbReference type="Proteomes" id="UP000229342">
    <property type="component" value="Unassembled WGS sequence"/>
</dbReference>
<comment type="pathway">
    <text evidence="1">Isoprenoid biosynthesis; dimethylallyl diphosphate biosynthesis; dimethylallyl diphosphate from isopentenyl diphosphate: step 1/1.</text>
</comment>
<evidence type="ECO:0000256" key="6">
    <source>
        <dbReference type="ARBA" id="ARBA00022842"/>
    </source>
</evidence>
<keyword evidence="8" id="KW-0414">Isoprene biosynthesis</keyword>
<reference evidence="13 14" key="1">
    <citation type="submission" date="2017-09" db="EMBL/GenBank/DDBJ databases">
        <title>Depth-based differentiation of microbial function through sediment-hosted aquifers and enrichment of novel symbionts in the deep terrestrial subsurface.</title>
        <authorList>
            <person name="Probst A.J."/>
            <person name="Ladd B."/>
            <person name="Jarett J.K."/>
            <person name="Geller-Mcgrath D.E."/>
            <person name="Sieber C.M."/>
            <person name="Emerson J.B."/>
            <person name="Anantharaman K."/>
            <person name="Thomas B.C."/>
            <person name="Malmstrom R."/>
            <person name="Stieglmeier M."/>
            <person name="Klingl A."/>
            <person name="Woyke T."/>
            <person name="Ryan C.M."/>
            <person name="Banfield J.F."/>
        </authorList>
    </citation>
    <scope>NUCLEOTIDE SEQUENCE [LARGE SCALE GENOMIC DNA]</scope>
    <source>
        <strain evidence="13">CG11_big_fil_rev_8_21_14_0_20_46_11</strain>
    </source>
</reference>
<keyword evidence="5" id="KW-0479">Metal-binding</keyword>
<comment type="caution">
    <text evidence="13">The sequence shown here is derived from an EMBL/GenBank/DDBJ whole genome shotgun (WGS) entry which is preliminary data.</text>
</comment>
<dbReference type="EMBL" id="PCVG01000021">
    <property type="protein sequence ID" value="PIQ68866.1"/>
    <property type="molecule type" value="Genomic_DNA"/>
</dbReference>
<sequence length="183" mass="21189">MTQSTTKEDQLILVDEHDKEVGAEGKLSAHQKGLLHRAISVFIFNKRGELMLQKRAKTKYHSAGMWSNTCCSHPRPGEDTETAARRRLQEEMGFTCDVRHVHHLLYRTTFPNGLIENEYDHMFVGEYEADPVLNSEEAEDWRWMSPEAIKEDIAKHPEAYSYWFRLALDDVLQKHAGFLKAIS</sequence>
<dbReference type="AlphaFoldDB" id="A0A2H0KC85"/>
<dbReference type="GO" id="GO:0050992">
    <property type="term" value="P:dimethylallyl diphosphate biosynthetic process"/>
    <property type="evidence" value="ECO:0007669"/>
    <property type="project" value="UniProtKB-UniPathway"/>
</dbReference>
<feature type="active site" evidence="11">
    <location>
        <position position="71"/>
    </location>
</feature>
<keyword evidence="7" id="KW-0464">Manganese</keyword>
<dbReference type="GO" id="GO:0046872">
    <property type="term" value="F:metal ion binding"/>
    <property type="evidence" value="ECO:0007669"/>
    <property type="project" value="UniProtKB-KW"/>
</dbReference>
<dbReference type="PIRSF" id="PIRSF018427">
    <property type="entry name" value="Isopntndiph_ism"/>
    <property type="match status" value="1"/>
</dbReference>
<keyword evidence="9 13" id="KW-0413">Isomerase</keyword>
<evidence type="ECO:0000256" key="10">
    <source>
        <dbReference type="NCBIfam" id="TIGR02150"/>
    </source>
</evidence>
<keyword evidence="4" id="KW-0963">Cytoplasm</keyword>
<dbReference type="CDD" id="cd02885">
    <property type="entry name" value="NUDIX_IPP_Isomerase"/>
    <property type="match status" value="1"/>
</dbReference>
<dbReference type="PANTHER" id="PTHR10885">
    <property type="entry name" value="ISOPENTENYL-DIPHOSPHATE DELTA-ISOMERASE"/>
    <property type="match status" value="1"/>
</dbReference>
<evidence type="ECO:0000313" key="14">
    <source>
        <dbReference type="Proteomes" id="UP000229342"/>
    </source>
</evidence>
<evidence type="ECO:0000256" key="11">
    <source>
        <dbReference type="PIRSR" id="PIRSR018427-1"/>
    </source>
</evidence>
<dbReference type="InterPro" id="IPR056375">
    <property type="entry name" value="Idi_bact"/>
</dbReference>
<dbReference type="EC" id="5.3.3.2" evidence="3 10"/>
<dbReference type="GO" id="GO:0005737">
    <property type="term" value="C:cytoplasm"/>
    <property type="evidence" value="ECO:0007669"/>
    <property type="project" value="TreeGrafter"/>
</dbReference>
<feature type="domain" description="Nudix hydrolase" evidence="12">
    <location>
        <begin position="34"/>
        <end position="166"/>
    </location>
</feature>
<dbReference type="PANTHER" id="PTHR10885:SF0">
    <property type="entry name" value="ISOPENTENYL-DIPHOSPHATE DELTA-ISOMERASE"/>
    <property type="match status" value="1"/>
</dbReference>
<evidence type="ECO:0000259" key="12">
    <source>
        <dbReference type="PROSITE" id="PS51462"/>
    </source>
</evidence>
<evidence type="ECO:0000256" key="2">
    <source>
        <dbReference type="ARBA" id="ARBA00007579"/>
    </source>
</evidence>
<evidence type="ECO:0000313" key="13">
    <source>
        <dbReference type="EMBL" id="PIQ68866.1"/>
    </source>
</evidence>
<dbReference type="GO" id="GO:0009240">
    <property type="term" value="P:isopentenyl diphosphate biosynthetic process"/>
    <property type="evidence" value="ECO:0007669"/>
    <property type="project" value="TreeGrafter"/>
</dbReference>
<dbReference type="UniPathway" id="UPA00059">
    <property type="reaction ID" value="UER00104"/>
</dbReference>